<name>A0A3N2RM02_LYSEN</name>
<reference evidence="1 2" key="1">
    <citation type="submission" date="2018-10" db="EMBL/GenBank/DDBJ databases">
        <title>The genome of Lysobacter enzymogenes OH11.</title>
        <authorList>
            <person name="Liu F."/>
            <person name="Zhao Y."/>
            <person name="Qian G."/>
            <person name="Chen Y."/>
            <person name="Xu H."/>
        </authorList>
    </citation>
    <scope>NUCLEOTIDE SEQUENCE [LARGE SCALE GENOMIC DNA]</scope>
    <source>
        <strain evidence="1 2">OH11</strain>
    </source>
</reference>
<dbReference type="AlphaFoldDB" id="A0A3N2RM02"/>
<gene>
    <name evidence="1" type="ORF">D9T17_03945</name>
</gene>
<protein>
    <submittedName>
        <fullName evidence="1">Uncharacterized protein</fullName>
    </submittedName>
</protein>
<evidence type="ECO:0000313" key="1">
    <source>
        <dbReference type="EMBL" id="ROU08449.1"/>
    </source>
</evidence>
<organism evidence="1 2">
    <name type="scientific">Lysobacter enzymogenes</name>
    <dbReference type="NCBI Taxonomy" id="69"/>
    <lineage>
        <taxon>Bacteria</taxon>
        <taxon>Pseudomonadati</taxon>
        <taxon>Pseudomonadota</taxon>
        <taxon>Gammaproteobacteria</taxon>
        <taxon>Lysobacterales</taxon>
        <taxon>Lysobacteraceae</taxon>
        <taxon>Lysobacter</taxon>
    </lineage>
</organism>
<comment type="caution">
    <text evidence="1">The sequence shown here is derived from an EMBL/GenBank/DDBJ whole genome shotgun (WGS) entry which is preliminary data.</text>
</comment>
<accession>A0A3N2RM02</accession>
<sequence>MEIAMPALLSPLRIAAAALVLALPAAYAVAVYAEPGGYRIDASSDPTFVPLARRNASIADLREYRWQVQLATRADGNALPLLQADALDQIHVEFGPDRMSFSGGANEISMYYQLEGSRIASFVPTRLGLRKKGGGFVSTAVGTWSERPLAMDELLSAHLAPPFEHWLEGSGATQRLHLIGADGTHFILQTTDAAYGAKGERVNLEIAAGLKRCSTGCGPLNAPRPDCVSARKLRWANGGPQPASEWFTLPRHAFDGRRMQDNQHQVLETRHYPSLTGKQCSVGIYVVDYVSRYEEIARTQSDGLTTATAAP</sequence>
<evidence type="ECO:0000313" key="2">
    <source>
        <dbReference type="Proteomes" id="UP000275910"/>
    </source>
</evidence>
<proteinExistence type="predicted"/>
<dbReference type="Proteomes" id="UP000275910">
    <property type="component" value="Unassembled WGS sequence"/>
</dbReference>
<dbReference type="EMBL" id="RCTY01000012">
    <property type="protein sequence ID" value="ROU08449.1"/>
    <property type="molecule type" value="Genomic_DNA"/>
</dbReference>